<keyword evidence="2" id="KW-0472">Membrane</keyword>
<reference evidence="3" key="1">
    <citation type="journal article" date="2021" name="PeerJ">
        <title>Extensive microbial diversity within the chicken gut microbiome revealed by metagenomics and culture.</title>
        <authorList>
            <person name="Gilroy R."/>
            <person name="Ravi A."/>
            <person name="Getino M."/>
            <person name="Pursley I."/>
            <person name="Horton D.L."/>
            <person name="Alikhan N.F."/>
            <person name="Baker D."/>
            <person name="Gharbi K."/>
            <person name="Hall N."/>
            <person name="Watson M."/>
            <person name="Adriaenssens E.M."/>
            <person name="Foster-Nyarko E."/>
            <person name="Jarju S."/>
            <person name="Secka A."/>
            <person name="Antonio M."/>
            <person name="Oren A."/>
            <person name="Chaudhuri R.R."/>
            <person name="La Ragione R."/>
            <person name="Hildebrand F."/>
            <person name="Pallen M.J."/>
        </authorList>
    </citation>
    <scope>NUCLEOTIDE SEQUENCE</scope>
    <source>
        <strain evidence="3">USAMLcec3-2134</strain>
    </source>
</reference>
<name>A0A9D2MSD5_9FIRM</name>
<proteinExistence type="predicted"/>
<evidence type="ECO:0000256" key="1">
    <source>
        <dbReference type="SAM" id="MobiDB-lite"/>
    </source>
</evidence>
<gene>
    <name evidence="3" type="ORF">H9763_07830</name>
</gene>
<evidence type="ECO:0000313" key="4">
    <source>
        <dbReference type="Proteomes" id="UP000886883"/>
    </source>
</evidence>
<feature type="compositionally biased region" description="Basic and acidic residues" evidence="1">
    <location>
        <begin position="83"/>
        <end position="96"/>
    </location>
</feature>
<accession>A0A9D2MSD5</accession>
<sequence>MNEMRDFSEIEERIRKAVSGIEEAVKSGDFERIGQAVSETAEDAVEEVRRQVNRVQENINRGWNREPERDGREASHSASAAPADRRTPRYPRRDRSAGWQEARPARPRAKEYLNKGGKVGGILFAAFGGIGTGVFAILAFSFFIWWLVSSGSPAGGLTWLFLLLTAGSGAMLWYGCRVLNRYRIADRYLKLIGEKMYMEIEDLAARTGRSVRQVRKDARIMLKSGMLPQGHMDPKKTTLVINDEVWEEYLKLQEAQESRKRVEAAQDPSSVPDAEEERIERDGQAYMNRLRRLNDEIPGEVISDRLYELDGLLIRTFSMLREHPEKRPQMRKFMDYYLPTTVKLVESYADFERAGVDGENIRTAKAEIEKAMDTINQAFRKLLDDLYRDAAFEAAADAKVLKTVLAQDGFAQDSPFQTAGPSDGSGGNR</sequence>
<dbReference type="InterPro" id="IPR018770">
    <property type="entry name" value="ChloroindolylP_hydrolase"/>
</dbReference>
<organism evidence="3 4">
    <name type="scientific">Candidatus Eisenbergiella merdigallinarum</name>
    <dbReference type="NCBI Taxonomy" id="2838552"/>
    <lineage>
        <taxon>Bacteria</taxon>
        <taxon>Bacillati</taxon>
        <taxon>Bacillota</taxon>
        <taxon>Clostridia</taxon>
        <taxon>Lachnospirales</taxon>
        <taxon>Lachnospiraceae</taxon>
        <taxon>Eisenbergiella</taxon>
    </lineage>
</organism>
<keyword evidence="2" id="KW-1133">Transmembrane helix</keyword>
<feature type="region of interest" description="Disordered" evidence="1">
    <location>
        <begin position="257"/>
        <end position="282"/>
    </location>
</feature>
<feature type="region of interest" description="Disordered" evidence="1">
    <location>
        <begin position="56"/>
        <end position="103"/>
    </location>
</feature>
<keyword evidence="2" id="KW-0812">Transmembrane</keyword>
<feature type="transmembrane region" description="Helical" evidence="2">
    <location>
        <begin position="122"/>
        <end position="148"/>
    </location>
</feature>
<evidence type="ECO:0000313" key="3">
    <source>
        <dbReference type="EMBL" id="HJB91362.1"/>
    </source>
</evidence>
<protein>
    <submittedName>
        <fullName evidence="3">5-bromo-4-chloroindolyl phosphate hydrolysis family protein</fullName>
    </submittedName>
</protein>
<feature type="compositionally biased region" description="Basic and acidic residues" evidence="1">
    <location>
        <begin position="63"/>
        <end position="75"/>
    </location>
</feature>
<reference evidence="3" key="2">
    <citation type="submission" date="2021-04" db="EMBL/GenBank/DDBJ databases">
        <authorList>
            <person name="Gilroy R."/>
        </authorList>
    </citation>
    <scope>NUCLEOTIDE SEQUENCE</scope>
    <source>
        <strain evidence="3">USAMLcec3-2134</strain>
    </source>
</reference>
<dbReference type="Proteomes" id="UP000886883">
    <property type="component" value="Unassembled WGS sequence"/>
</dbReference>
<dbReference type="AlphaFoldDB" id="A0A9D2MSD5"/>
<dbReference type="EMBL" id="DWXE01000027">
    <property type="protein sequence ID" value="HJB91362.1"/>
    <property type="molecule type" value="Genomic_DNA"/>
</dbReference>
<feature type="transmembrane region" description="Helical" evidence="2">
    <location>
        <begin position="154"/>
        <end position="174"/>
    </location>
</feature>
<comment type="caution">
    <text evidence="3">The sequence shown here is derived from an EMBL/GenBank/DDBJ whole genome shotgun (WGS) entry which is preliminary data.</text>
</comment>
<evidence type="ECO:0000256" key="2">
    <source>
        <dbReference type="SAM" id="Phobius"/>
    </source>
</evidence>
<dbReference type="Pfam" id="PF10112">
    <property type="entry name" value="Halogen_Hydrol"/>
    <property type="match status" value="1"/>
</dbReference>